<name>A0A1Z4GR69_9CYAN</name>
<evidence type="ECO:0000313" key="2">
    <source>
        <dbReference type="Proteomes" id="UP000218287"/>
    </source>
</evidence>
<keyword evidence="1" id="KW-0614">Plasmid</keyword>
<gene>
    <name evidence="1" type="ORF">NIES21_58590</name>
</gene>
<evidence type="ECO:0000313" key="1">
    <source>
        <dbReference type="EMBL" id="BAY19989.1"/>
    </source>
</evidence>
<accession>A0A1Z4GR69</accession>
<reference evidence="1 2" key="1">
    <citation type="submission" date="2017-06" db="EMBL/GenBank/DDBJ databases">
        <title>Genome sequencing of cyanobaciteial culture collection at National Institute for Environmental Studies (NIES).</title>
        <authorList>
            <person name="Hirose Y."/>
            <person name="Shimura Y."/>
            <person name="Fujisawa T."/>
            <person name="Nakamura Y."/>
            <person name="Kawachi M."/>
        </authorList>
    </citation>
    <scope>NUCLEOTIDE SEQUENCE [LARGE SCALE GENOMIC DNA]</scope>
    <source>
        <strain evidence="1 2">NIES-21</strain>
        <plasmid evidence="2">Plasmid2 dna</plasmid>
    </source>
</reference>
<dbReference type="Proteomes" id="UP000218287">
    <property type="component" value="Plasmid Plasmid2 dna"/>
</dbReference>
<dbReference type="AlphaFoldDB" id="A0A1Z4GR69"/>
<geneLocation type="plasmid" evidence="2">
    <name>Plasmid2 dna</name>
</geneLocation>
<keyword evidence="2" id="KW-1185">Reference proteome</keyword>
<organism evidence="1 2">
    <name type="scientific">Anabaenopsis circularis NIES-21</name>
    <dbReference type="NCBI Taxonomy" id="1085406"/>
    <lineage>
        <taxon>Bacteria</taxon>
        <taxon>Bacillati</taxon>
        <taxon>Cyanobacteriota</taxon>
        <taxon>Cyanophyceae</taxon>
        <taxon>Nostocales</taxon>
        <taxon>Nodulariaceae</taxon>
        <taxon>Anabaenopsis</taxon>
    </lineage>
</organism>
<sequence>MDALKLYVPVKGEKPLVLSIPKSVVTEWQWLVTEID</sequence>
<proteinExistence type="predicted"/>
<dbReference type="EMBL" id="AP018176">
    <property type="protein sequence ID" value="BAY19989.1"/>
    <property type="molecule type" value="Genomic_DNA"/>
</dbReference>
<protein>
    <submittedName>
        <fullName evidence="1">Uncharacterized protein</fullName>
    </submittedName>
</protein>